<evidence type="ECO:0000313" key="9">
    <source>
        <dbReference type="Proteomes" id="UP000000684"/>
    </source>
</evidence>
<reference evidence="8 9" key="1">
    <citation type="submission" date="2006-08" db="EMBL/GenBank/DDBJ databases">
        <title>Complete sequence of Shewanella frigidimarina NCIMB 400.</title>
        <authorList>
            <consortium name="US DOE Joint Genome Institute"/>
            <person name="Copeland A."/>
            <person name="Lucas S."/>
            <person name="Lapidus A."/>
            <person name="Barry K."/>
            <person name="Detter J.C."/>
            <person name="Glavina del Rio T."/>
            <person name="Hammon N."/>
            <person name="Israni S."/>
            <person name="Dalin E."/>
            <person name="Tice H."/>
            <person name="Pitluck S."/>
            <person name="Fredrickson J.K."/>
            <person name="Kolker E."/>
            <person name="McCuel L.A."/>
            <person name="DiChristina T."/>
            <person name="Nealson K.H."/>
            <person name="Newman D."/>
            <person name="Tiedje J.M."/>
            <person name="Zhou J."/>
            <person name="Romine M.F."/>
            <person name="Culley D.E."/>
            <person name="Serres M."/>
            <person name="Chertkov O."/>
            <person name="Brettin T."/>
            <person name="Bruce D."/>
            <person name="Han C."/>
            <person name="Tapia R."/>
            <person name="Gilna P."/>
            <person name="Schmutz J."/>
            <person name="Larimer F."/>
            <person name="Land M."/>
            <person name="Hauser L."/>
            <person name="Kyrpides N."/>
            <person name="Mikhailova N."/>
            <person name="Richardson P."/>
        </authorList>
    </citation>
    <scope>NUCLEOTIDE SEQUENCE [LARGE SCALE GENOMIC DNA]</scope>
    <source>
        <strain evidence="8 9">NCIMB 400</strain>
    </source>
</reference>
<feature type="transmembrane region" description="Helical" evidence="7">
    <location>
        <begin position="283"/>
        <end position="303"/>
    </location>
</feature>
<name>Q084T2_SHEFN</name>
<feature type="transmembrane region" description="Helical" evidence="7">
    <location>
        <begin position="436"/>
        <end position="456"/>
    </location>
</feature>
<dbReference type="PANTHER" id="PTHR30250">
    <property type="entry name" value="PST FAMILY PREDICTED COLANIC ACID TRANSPORTER"/>
    <property type="match status" value="1"/>
</dbReference>
<feature type="transmembrane region" description="Helical" evidence="7">
    <location>
        <begin position="137"/>
        <end position="157"/>
    </location>
</feature>
<dbReference type="InterPro" id="IPR050833">
    <property type="entry name" value="Poly_Biosynth_Transport"/>
</dbReference>
<dbReference type="Proteomes" id="UP000000684">
    <property type="component" value="Chromosome"/>
</dbReference>
<dbReference type="EMBL" id="CP000447">
    <property type="protein sequence ID" value="ABI71233.1"/>
    <property type="molecule type" value="Genomic_DNA"/>
</dbReference>
<dbReference type="AlphaFoldDB" id="Q084T2"/>
<dbReference type="PANTHER" id="PTHR30250:SF10">
    <property type="entry name" value="LIPOPOLYSACCHARIDE BIOSYNTHESIS PROTEIN WZXC"/>
    <property type="match status" value="1"/>
</dbReference>
<gene>
    <name evidence="8" type="ordered locus">Sfri_1380</name>
</gene>
<feature type="transmembrane region" description="Helical" evidence="7">
    <location>
        <begin position="373"/>
        <end position="392"/>
    </location>
</feature>
<dbReference type="RefSeq" id="WP_011636854.1">
    <property type="nucleotide sequence ID" value="NC_008345.1"/>
</dbReference>
<proteinExistence type="inferred from homology"/>
<feature type="transmembrane region" description="Helical" evidence="7">
    <location>
        <begin position="404"/>
        <end position="424"/>
    </location>
</feature>
<feature type="transmembrane region" description="Helical" evidence="7">
    <location>
        <begin position="7"/>
        <end position="31"/>
    </location>
</feature>
<dbReference type="GeneID" id="41836740"/>
<dbReference type="KEGG" id="sfr:Sfri_1380"/>
<accession>Q084T2</accession>
<evidence type="ECO:0000313" key="8">
    <source>
        <dbReference type="EMBL" id="ABI71233.1"/>
    </source>
</evidence>
<evidence type="ECO:0000256" key="2">
    <source>
        <dbReference type="ARBA" id="ARBA00007430"/>
    </source>
</evidence>
<evidence type="ECO:0000256" key="1">
    <source>
        <dbReference type="ARBA" id="ARBA00004651"/>
    </source>
</evidence>
<feature type="transmembrane region" description="Helical" evidence="7">
    <location>
        <begin position="37"/>
        <end position="55"/>
    </location>
</feature>
<feature type="transmembrane region" description="Helical" evidence="7">
    <location>
        <begin position="163"/>
        <end position="184"/>
    </location>
</feature>
<dbReference type="GO" id="GO:0005886">
    <property type="term" value="C:plasma membrane"/>
    <property type="evidence" value="ECO:0007669"/>
    <property type="project" value="UniProtKB-SubCell"/>
</dbReference>
<feature type="transmembrane region" description="Helical" evidence="7">
    <location>
        <begin position="76"/>
        <end position="99"/>
    </location>
</feature>
<dbReference type="OrthoDB" id="8538786at2"/>
<organism evidence="8 9">
    <name type="scientific">Shewanella frigidimarina (strain NCIMB 400)</name>
    <dbReference type="NCBI Taxonomy" id="318167"/>
    <lineage>
        <taxon>Bacteria</taxon>
        <taxon>Pseudomonadati</taxon>
        <taxon>Pseudomonadota</taxon>
        <taxon>Gammaproteobacteria</taxon>
        <taxon>Alteromonadales</taxon>
        <taxon>Shewanellaceae</taxon>
        <taxon>Shewanella</taxon>
    </lineage>
</organism>
<keyword evidence="4 7" id="KW-0812">Transmembrane</keyword>
<comment type="similarity">
    <text evidence="2">Belongs to the polysaccharide synthase family.</text>
</comment>
<protein>
    <submittedName>
        <fullName evidence="8">Polysaccharide biosynthesis protein</fullName>
    </submittedName>
</protein>
<dbReference type="STRING" id="318167.Sfri_1380"/>
<keyword evidence="6 7" id="KW-0472">Membrane</keyword>
<dbReference type="Pfam" id="PF13440">
    <property type="entry name" value="Polysacc_synt_3"/>
    <property type="match status" value="1"/>
</dbReference>
<keyword evidence="9" id="KW-1185">Reference proteome</keyword>
<dbReference type="eggNOG" id="COG2244">
    <property type="taxonomic scope" value="Bacteria"/>
</dbReference>
<evidence type="ECO:0000256" key="7">
    <source>
        <dbReference type="SAM" id="Phobius"/>
    </source>
</evidence>
<dbReference type="HOGENOM" id="CLU_026911_6_2_6"/>
<evidence type="ECO:0000256" key="3">
    <source>
        <dbReference type="ARBA" id="ARBA00022475"/>
    </source>
</evidence>
<evidence type="ECO:0000256" key="4">
    <source>
        <dbReference type="ARBA" id="ARBA00022692"/>
    </source>
</evidence>
<feature type="transmembrane region" description="Helical" evidence="7">
    <location>
        <begin position="105"/>
        <end position="125"/>
    </location>
</feature>
<keyword evidence="3" id="KW-1003">Cell membrane</keyword>
<feature type="transmembrane region" description="Helical" evidence="7">
    <location>
        <begin position="315"/>
        <end position="340"/>
    </location>
</feature>
<evidence type="ECO:0000256" key="6">
    <source>
        <dbReference type="ARBA" id="ARBA00023136"/>
    </source>
</evidence>
<comment type="subcellular location">
    <subcellularLocation>
        <location evidence="1">Cell membrane</location>
        <topology evidence="1">Multi-pass membrane protein</topology>
    </subcellularLocation>
</comment>
<sequence length="471" mass="52627">MSFFPSIFWIFFDKVFLILLSTFSFFIFAIYLEPSELGKGVMFIAIPGLIAGLFSGMIESPLVSKDIIEDGEYSTVLWFSAILSIVLFIFVIVIGYVLLENENDLFLLGIATSTIIFILISRPFLAKLRRDNNFKSIALRAFLGKCIGFIGGVSLAIKGYGELSIVIQFVLQEFVSLCVMAFTMRSIISFSFSSKLLSNTLRMGRYLSISALSNSVMNNGLPLVLGTVSGTESVGLFNFSNRIVALPRDAIFNGINSYALPSFARVQSDIMVLEKKFSDSNRLSSLLVFPVFSGLAITAPLIINTIFGDKWTDSIIYLQYLALIAIVRSLYLFHSSLFLVLKIPNIITKKELFSSIIGLSLVFLFGRDYGPGAGVLATGFYTFTCFLWNISAIKKAISYPTTKFIGDIFPAFCLSITMVFVVYWVENSLFYFDNNIKLIMSILSGIIVYSIGILFFENKRVGPIFRRRCKK</sequence>
<evidence type="ECO:0000256" key="5">
    <source>
        <dbReference type="ARBA" id="ARBA00022989"/>
    </source>
</evidence>
<keyword evidence="5 7" id="KW-1133">Transmembrane helix</keyword>